<proteinExistence type="predicted"/>
<accession>A0A873WNJ2</accession>
<keyword evidence="2" id="KW-1185">Reference proteome</keyword>
<organism evidence="1 2">
    <name type="scientific">Klebsiella phage Miami</name>
    <dbReference type="NCBI Taxonomy" id="2767581"/>
    <lineage>
        <taxon>Viruses</taxon>
        <taxon>Duplodnaviria</taxon>
        <taxon>Heunggongvirae</taxon>
        <taxon>Uroviricota</taxon>
        <taxon>Caudoviricetes</taxon>
        <taxon>Chimalliviridae</taxon>
        <taxon>Miamivirus</taxon>
        <taxon>Miamivirus miami</taxon>
    </lineage>
</organism>
<protein>
    <submittedName>
        <fullName evidence="1">Uncharacterized protein</fullName>
    </submittedName>
</protein>
<sequence>MKPIEPGCKCLIIKDIYSPENVGKEVTVIRVYDPGTRFFFSFKDGQVGSFITAGRCWSVSEIIPAVVFVRTGGGRIPSQVFDINESGRCINGLVGEPRLIRIDGEDFDDNPYQEKKPISDILSSLQAHWVNSPETWDENQRRVQHG</sequence>
<dbReference type="EMBL" id="MT701590">
    <property type="protein sequence ID" value="QPB09241.1"/>
    <property type="molecule type" value="Genomic_DNA"/>
</dbReference>
<gene>
    <name evidence="1" type="ORF">CPT_Miami_146</name>
</gene>
<name>A0A873WNJ2_9CAUD</name>
<evidence type="ECO:0000313" key="1">
    <source>
        <dbReference type="EMBL" id="QPB09241.1"/>
    </source>
</evidence>
<dbReference type="Proteomes" id="UP000662782">
    <property type="component" value="Segment"/>
</dbReference>
<evidence type="ECO:0000313" key="2">
    <source>
        <dbReference type="Proteomes" id="UP000662782"/>
    </source>
</evidence>
<reference evidence="1 2" key="1">
    <citation type="submission" date="2020-07" db="EMBL/GenBank/DDBJ databases">
        <title>Complete genome sequence of Klebsiella pneumoniae phage Miami.</title>
        <authorList>
            <person name="Mora D.A."/>
            <person name="Lessor L."/>
            <person name="Gill J."/>
            <person name="Liu M."/>
        </authorList>
    </citation>
    <scope>NUCLEOTIDE SEQUENCE [LARGE SCALE GENOMIC DNA]</scope>
</reference>